<dbReference type="OMA" id="KSAHYIP"/>
<gene>
    <name evidence="3" type="ORF">chiPu_0000243</name>
</gene>
<dbReference type="OrthoDB" id="9939976at2759"/>
<keyword evidence="2" id="KW-0472">Membrane</keyword>
<dbReference type="EMBL" id="BEZZ01000003">
    <property type="protein sequence ID" value="GCC21861.1"/>
    <property type="molecule type" value="Genomic_DNA"/>
</dbReference>
<name>A0A401RUR8_CHIPU</name>
<keyword evidence="2" id="KW-1133">Transmembrane helix</keyword>
<evidence type="ECO:0000256" key="1">
    <source>
        <dbReference type="SAM" id="MobiDB-lite"/>
    </source>
</evidence>
<dbReference type="GO" id="GO:0005886">
    <property type="term" value="C:plasma membrane"/>
    <property type="evidence" value="ECO:0007669"/>
    <property type="project" value="TreeGrafter"/>
</dbReference>
<sequence length="206" mass="23636">MQTATESSFNNSVIGVFSEDANSVQNHKAISTYEDFGFKLAVIASIVSTAVILLMSVAFLTNCLIKCVKKSERRKQQRQLQTWYQIECDVMEGSRDVFHGHKGRNNNNNKLWASTLTTELGVDGLENIRFSRWQEKITNDFEITANCRENGPQKSFQPLNPQVSRKYEFTESVILLDPLTDRHIVETDKSHQSQHKSAHYIPRYHP</sequence>
<dbReference type="PANTHER" id="PTHR46879">
    <property type="entry name" value="SUSHI DOMAIN-CONTAINING PROTEIN 3"/>
    <property type="match status" value="1"/>
</dbReference>
<keyword evidence="2" id="KW-0812">Transmembrane</keyword>
<evidence type="ECO:0000313" key="4">
    <source>
        <dbReference type="Proteomes" id="UP000287033"/>
    </source>
</evidence>
<feature type="compositionally biased region" description="Basic residues" evidence="1">
    <location>
        <begin position="192"/>
        <end position="206"/>
    </location>
</feature>
<dbReference type="STRING" id="137246.A0A401RUR8"/>
<organism evidence="3 4">
    <name type="scientific">Chiloscyllium punctatum</name>
    <name type="common">Brownbanded bambooshark</name>
    <name type="synonym">Hemiscyllium punctatum</name>
    <dbReference type="NCBI Taxonomy" id="137246"/>
    <lineage>
        <taxon>Eukaryota</taxon>
        <taxon>Metazoa</taxon>
        <taxon>Chordata</taxon>
        <taxon>Craniata</taxon>
        <taxon>Vertebrata</taxon>
        <taxon>Chondrichthyes</taxon>
        <taxon>Elasmobranchii</taxon>
        <taxon>Galeomorphii</taxon>
        <taxon>Galeoidea</taxon>
        <taxon>Orectolobiformes</taxon>
        <taxon>Hemiscylliidae</taxon>
        <taxon>Chiloscyllium</taxon>
    </lineage>
</organism>
<dbReference type="Proteomes" id="UP000287033">
    <property type="component" value="Unassembled WGS sequence"/>
</dbReference>
<dbReference type="AlphaFoldDB" id="A0A401RUR8"/>
<dbReference type="PANTHER" id="PTHR46879:SF1">
    <property type="entry name" value="SUSHI DOMAIN-CONTAINING PROTEIN 3"/>
    <property type="match status" value="1"/>
</dbReference>
<comment type="caution">
    <text evidence="3">The sequence shown here is derived from an EMBL/GenBank/DDBJ whole genome shotgun (WGS) entry which is preliminary data.</text>
</comment>
<proteinExistence type="predicted"/>
<evidence type="ECO:0000313" key="3">
    <source>
        <dbReference type="EMBL" id="GCC21861.1"/>
    </source>
</evidence>
<feature type="region of interest" description="Disordered" evidence="1">
    <location>
        <begin position="187"/>
        <end position="206"/>
    </location>
</feature>
<reference evidence="3 4" key="1">
    <citation type="journal article" date="2018" name="Nat. Ecol. Evol.">
        <title>Shark genomes provide insights into elasmobranch evolution and the origin of vertebrates.</title>
        <authorList>
            <person name="Hara Y"/>
            <person name="Yamaguchi K"/>
            <person name="Onimaru K"/>
            <person name="Kadota M"/>
            <person name="Koyanagi M"/>
            <person name="Keeley SD"/>
            <person name="Tatsumi K"/>
            <person name="Tanaka K"/>
            <person name="Motone F"/>
            <person name="Kageyama Y"/>
            <person name="Nozu R"/>
            <person name="Adachi N"/>
            <person name="Nishimura O"/>
            <person name="Nakagawa R"/>
            <person name="Tanegashima C"/>
            <person name="Kiyatake I"/>
            <person name="Matsumoto R"/>
            <person name="Murakumo K"/>
            <person name="Nishida K"/>
            <person name="Terakita A"/>
            <person name="Kuratani S"/>
            <person name="Sato K"/>
            <person name="Hyodo S Kuraku.S."/>
        </authorList>
    </citation>
    <scope>NUCLEOTIDE SEQUENCE [LARGE SCALE GENOMIC DNA]</scope>
</reference>
<keyword evidence="4" id="KW-1185">Reference proteome</keyword>
<dbReference type="InterPro" id="IPR053067">
    <property type="entry name" value="SUSD3"/>
</dbReference>
<feature type="transmembrane region" description="Helical" evidence="2">
    <location>
        <begin position="40"/>
        <end position="65"/>
    </location>
</feature>
<protein>
    <submittedName>
        <fullName evidence="3">Uncharacterized protein</fullName>
    </submittedName>
</protein>
<evidence type="ECO:0000256" key="2">
    <source>
        <dbReference type="SAM" id="Phobius"/>
    </source>
</evidence>
<accession>A0A401RUR8</accession>